<dbReference type="GeneID" id="94428412"/>
<feature type="compositionally biased region" description="Basic and acidic residues" evidence="1">
    <location>
        <begin position="116"/>
        <end position="143"/>
    </location>
</feature>
<dbReference type="Proteomes" id="UP000221165">
    <property type="component" value="Unassembled WGS sequence"/>
</dbReference>
<dbReference type="EMBL" id="MIGC01002408">
    <property type="protein sequence ID" value="PHJ21133.1"/>
    <property type="molecule type" value="Genomic_DNA"/>
</dbReference>
<dbReference type="OrthoDB" id="333974at2759"/>
<feature type="compositionally biased region" description="Basic and acidic residues" evidence="1">
    <location>
        <begin position="33"/>
        <end position="77"/>
    </location>
</feature>
<dbReference type="RefSeq" id="XP_067922817.1">
    <property type="nucleotide sequence ID" value="XM_068065201.1"/>
</dbReference>
<protein>
    <submittedName>
        <fullName evidence="2">Uncharacterized protein</fullName>
    </submittedName>
</protein>
<feature type="compositionally biased region" description="Polar residues" evidence="1">
    <location>
        <begin position="267"/>
        <end position="279"/>
    </location>
</feature>
<evidence type="ECO:0000256" key="1">
    <source>
        <dbReference type="SAM" id="MobiDB-lite"/>
    </source>
</evidence>
<feature type="compositionally biased region" description="Acidic residues" evidence="1">
    <location>
        <begin position="319"/>
        <end position="328"/>
    </location>
</feature>
<feature type="compositionally biased region" description="Basic and acidic residues" evidence="1">
    <location>
        <begin position="239"/>
        <end position="257"/>
    </location>
</feature>
<evidence type="ECO:0000313" key="2">
    <source>
        <dbReference type="EMBL" id="PHJ21133.1"/>
    </source>
</evidence>
<proteinExistence type="predicted"/>
<feature type="compositionally biased region" description="Basic and acidic residues" evidence="1">
    <location>
        <begin position="330"/>
        <end position="360"/>
    </location>
</feature>
<dbReference type="AlphaFoldDB" id="A0A2C6KZE8"/>
<sequence>MGDDILSGIDADDLIAGLAADAEDAAAEAADPSTEREAAAKEKKRESVDQTSLDKKAGLNKFRDLEKLREEQRRQQEEEQEAEKKRKGAYSGKKWEVTKPAGPVRPQEAGMLRVAEAVKSEQTKLSPREEIEEQTKKDREKRGLRTSVSPAPVAPLGKERKSLASGETNSQELGEEGDKAPPSPGSKSVEGAGVKEGDEAAEESQKLASAAEAVGPGTGTTSRVEETKAEGGHQLPEGKAPEDGPGDKTHFGGKDGADTGDSVALSRGSSQDEQGNKFSSEFKAEVEKLKQKVPGFLVCYNKKGVKEPKGSGRSSVALDADEAGESQETEGNKERRWTIQLKAKEGGEDEESSAKEETDN</sequence>
<dbReference type="VEuPathDB" id="ToxoDB:CSUI_005021"/>
<name>A0A2C6KZE8_9APIC</name>
<feature type="region of interest" description="Disordered" evidence="1">
    <location>
        <begin position="302"/>
        <end position="360"/>
    </location>
</feature>
<organism evidence="2 3">
    <name type="scientific">Cystoisospora suis</name>
    <dbReference type="NCBI Taxonomy" id="483139"/>
    <lineage>
        <taxon>Eukaryota</taxon>
        <taxon>Sar</taxon>
        <taxon>Alveolata</taxon>
        <taxon>Apicomplexa</taxon>
        <taxon>Conoidasida</taxon>
        <taxon>Coccidia</taxon>
        <taxon>Eucoccidiorida</taxon>
        <taxon>Eimeriorina</taxon>
        <taxon>Sarcocystidae</taxon>
        <taxon>Cystoisospora</taxon>
    </lineage>
</organism>
<reference evidence="2 3" key="1">
    <citation type="journal article" date="2017" name="Int. J. Parasitol.">
        <title>The genome of the protozoan parasite Cystoisospora suis and a reverse vaccinology approach to identify vaccine candidates.</title>
        <authorList>
            <person name="Palmieri N."/>
            <person name="Shrestha A."/>
            <person name="Ruttkowski B."/>
            <person name="Beck T."/>
            <person name="Vogl C."/>
            <person name="Tomley F."/>
            <person name="Blake D.P."/>
            <person name="Joachim A."/>
        </authorList>
    </citation>
    <scope>NUCLEOTIDE SEQUENCE [LARGE SCALE GENOMIC DNA]</scope>
    <source>
        <strain evidence="2 3">Wien I</strain>
    </source>
</reference>
<gene>
    <name evidence="2" type="ORF">CSUI_005021</name>
</gene>
<feature type="region of interest" description="Disordered" evidence="1">
    <location>
        <begin position="23"/>
        <end position="279"/>
    </location>
</feature>
<comment type="caution">
    <text evidence="2">The sequence shown here is derived from an EMBL/GenBank/DDBJ whole genome shotgun (WGS) entry which is preliminary data.</text>
</comment>
<keyword evidence="3" id="KW-1185">Reference proteome</keyword>
<accession>A0A2C6KZE8</accession>
<evidence type="ECO:0000313" key="3">
    <source>
        <dbReference type="Proteomes" id="UP000221165"/>
    </source>
</evidence>